<name>A0A1S1YYY7_FLAPC</name>
<evidence type="ECO:0000256" key="10">
    <source>
        <dbReference type="RuleBase" id="RU003657"/>
    </source>
</evidence>
<dbReference type="InterPro" id="IPR013785">
    <property type="entry name" value="Aldolase_TIM"/>
</dbReference>
<comment type="catalytic activity">
    <reaction evidence="1 9 11">
        <text>1-(5-phospho-beta-D-ribosyl)-5-[(5-phospho-beta-D-ribosylamino)methylideneamino]imidazole-4-carboxamide = 5-[(5-phospho-1-deoxy-D-ribulos-1-ylimino)methylamino]-1-(5-phospho-beta-D-ribosyl)imidazole-4-carboxamide</text>
        <dbReference type="Rhea" id="RHEA:15469"/>
        <dbReference type="ChEBI" id="CHEBI:58435"/>
        <dbReference type="ChEBI" id="CHEBI:58525"/>
        <dbReference type="EC" id="5.3.1.16"/>
    </reaction>
</comment>
<keyword evidence="8 9" id="KW-0413">Isomerase</keyword>
<reference evidence="12 13" key="1">
    <citation type="journal article" date="2012" name="Int. J. Syst. Evol. Microbiol.">
        <title>Flammeovirga pacifica sp. nov., isolated from deep-sea sediment.</title>
        <authorList>
            <person name="Xu H."/>
            <person name="Fu Y."/>
            <person name="Yang N."/>
            <person name="Ding Z."/>
            <person name="Lai Q."/>
            <person name="Zeng R."/>
        </authorList>
    </citation>
    <scope>NUCLEOTIDE SEQUENCE [LARGE SCALE GENOMIC DNA]</scope>
    <source>
        <strain evidence="13">DSM 24597 / LMG 26175 / WPAGA1</strain>
    </source>
</reference>
<comment type="similarity">
    <text evidence="4 9 10">Belongs to the HisA/HisF family.</text>
</comment>
<comment type="caution">
    <text evidence="12">The sequence shown here is derived from an EMBL/GenBank/DDBJ whole genome shotgun (WGS) entry which is preliminary data.</text>
</comment>
<dbReference type="PANTHER" id="PTHR43090:SF2">
    <property type="entry name" value="1-(5-PHOSPHORIBOSYL)-5-[(5-PHOSPHORIBOSYLAMINO)METHYLIDENEAMINO] IMIDAZOLE-4-CARBOXAMIDE ISOMERASE"/>
    <property type="match status" value="1"/>
</dbReference>
<evidence type="ECO:0000256" key="11">
    <source>
        <dbReference type="RuleBase" id="RU003658"/>
    </source>
</evidence>
<dbReference type="GO" id="GO:0005737">
    <property type="term" value="C:cytoplasm"/>
    <property type="evidence" value="ECO:0007669"/>
    <property type="project" value="UniProtKB-SubCell"/>
</dbReference>
<dbReference type="GO" id="GO:0003949">
    <property type="term" value="F:1-(5-phosphoribosyl)-5-[(5-phosphoribosylamino)methylideneamino]imidazole-4-carboxamide isomerase activity"/>
    <property type="evidence" value="ECO:0007669"/>
    <property type="project" value="UniProtKB-UniRule"/>
</dbReference>
<dbReference type="RefSeq" id="WP_044218525.1">
    <property type="nucleotide sequence ID" value="NZ_JRYR02000001.1"/>
</dbReference>
<protein>
    <recommendedName>
        <fullName evidence="9 11">1-(5-phosphoribosyl)-5-[(5-phosphoribosylamino)methylideneamino] imidazole-4-carboxamide isomerase</fullName>
        <ecNumber evidence="9 11">5.3.1.16</ecNumber>
    </recommendedName>
    <alternativeName>
        <fullName evidence="9">Phosphoribosylformimino-5-aminoimidazole carboxamide ribotide isomerase</fullName>
    </alternativeName>
</protein>
<dbReference type="HAMAP" id="MF_01014">
    <property type="entry name" value="HisA"/>
    <property type="match status" value="1"/>
</dbReference>
<dbReference type="EC" id="5.3.1.16" evidence="9 11"/>
<keyword evidence="7 9" id="KW-0368">Histidine biosynthesis</keyword>
<evidence type="ECO:0000256" key="1">
    <source>
        <dbReference type="ARBA" id="ARBA00000901"/>
    </source>
</evidence>
<dbReference type="OrthoDB" id="9807749at2"/>
<dbReference type="AlphaFoldDB" id="A0A1S1YYY7"/>
<dbReference type="NCBIfam" id="TIGR00007">
    <property type="entry name" value="1-(5-phosphoribosyl)-5-[(5-phosphoribosylamino)methylideneamino]imidazole-4-carboxamide isomerase"/>
    <property type="match status" value="1"/>
</dbReference>
<evidence type="ECO:0000256" key="3">
    <source>
        <dbReference type="ARBA" id="ARBA00005133"/>
    </source>
</evidence>
<evidence type="ECO:0000256" key="6">
    <source>
        <dbReference type="ARBA" id="ARBA00022605"/>
    </source>
</evidence>
<dbReference type="SUPFAM" id="SSF51366">
    <property type="entry name" value="Ribulose-phoshate binding barrel"/>
    <property type="match status" value="1"/>
</dbReference>
<comment type="pathway">
    <text evidence="3 9 11">Amino-acid biosynthesis; L-histidine biosynthesis; L-histidine from 5-phospho-alpha-D-ribose 1-diphosphate: step 4/9.</text>
</comment>
<dbReference type="InterPro" id="IPR044524">
    <property type="entry name" value="Isoase_HisA-like"/>
</dbReference>
<proteinExistence type="inferred from homology"/>
<evidence type="ECO:0000313" key="12">
    <source>
        <dbReference type="EMBL" id="OHX66143.1"/>
    </source>
</evidence>
<keyword evidence="13" id="KW-1185">Reference proteome</keyword>
<evidence type="ECO:0000256" key="2">
    <source>
        <dbReference type="ARBA" id="ARBA00004496"/>
    </source>
</evidence>
<keyword evidence="6 9" id="KW-0028">Amino-acid biosynthesis</keyword>
<dbReference type="Proteomes" id="UP000179797">
    <property type="component" value="Unassembled WGS sequence"/>
</dbReference>
<evidence type="ECO:0000256" key="7">
    <source>
        <dbReference type="ARBA" id="ARBA00023102"/>
    </source>
</evidence>
<dbReference type="EMBL" id="JRYR02000001">
    <property type="protein sequence ID" value="OHX66143.1"/>
    <property type="molecule type" value="Genomic_DNA"/>
</dbReference>
<accession>A0A1S1YYY7</accession>
<evidence type="ECO:0000256" key="9">
    <source>
        <dbReference type="HAMAP-Rule" id="MF_01014"/>
    </source>
</evidence>
<evidence type="ECO:0000256" key="4">
    <source>
        <dbReference type="ARBA" id="ARBA00009667"/>
    </source>
</evidence>
<evidence type="ECO:0000313" key="13">
    <source>
        <dbReference type="Proteomes" id="UP000179797"/>
    </source>
</evidence>
<sequence length="244" mass="26945">MSKRLEIIPAIDLIDGQLVRLSQGDYAQKTVYAKDPLDIAKQFEDAGITRLHLVDLDGAKVKKVVNYPVLERIVSNTNLIVDFGGGIQSDEDLQKVFDHGAAMVTCGSIAVKSQDKFVSWIEKFGAERMILAADAKDKKIAVSGWQEDSQLPLFDFLKNYTDKGITKVLCTDISKDGMMQGPNTALYQEIIQEFPEMELIASGGVSKFDDLVKLDQEGIPAVVVGKAIYEGTISIEQIYKHNSQ</sequence>
<dbReference type="InterPro" id="IPR011060">
    <property type="entry name" value="RibuloseP-bd_barrel"/>
</dbReference>
<dbReference type="GO" id="GO:0000105">
    <property type="term" value="P:L-histidine biosynthetic process"/>
    <property type="evidence" value="ECO:0007669"/>
    <property type="project" value="UniProtKB-UniRule"/>
</dbReference>
<comment type="subcellular location">
    <subcellularLocation>
        <location evidence="2 9 11">Cytoplasm</location>
    </subcellularLocation>
</comment>
<dbReference type="Gene3D" id="3.20.20.70">
    <property type="entry name" value="Aldolase class I"/>
    <property type="match status" value="1"/>
</dbReference>
<dbReference type="PANTHER" id="PTHR43090">
    <property type="entry name" value="1-(5-PHOSPHORIBOSYL)-5-[(5-PHOSPHORIBOSYLAMINO)METHYLIDENEAMINO] IMIDAZOLE-4-CARBOXAMIDE ISOMERASE"/>
    <property type="match status" value="1"/>
</dbReference>
<gene>
    <name evidence="9" type="primary">hisA</name>
    <name evidence="12" type="ORF">NH26_07160</name>
</gene>
<dbReference type="InterPro" id="IPR006063">
    <property type="entry name" value="HisA_bact_arch"/>
</dbReference>
<dbReference type="UniPathway" id="UPA00031">
    <property type="reaction ID" value="UER00009"/>
</dbReference>
<feature type="active site" description="Proton acceptor" evidence="9">
    <location>
        <position position="12"/>
    </location>
</feature>
<organism evidence="12 13">
    <name type="scientific">Flammeovirga pacifica</name>
    <dbReference type="NCBI Taxonomy" id="915059"/>
    <lineage>
        <taxon>Bacteria</taxon>
        <taxon>Pseudomonadati</taxon>
        <taxon>Bacteroidota</taxon>
        <taxon>Cytophagia</taxon>
        <taxon>Cytophagales</taxon>
        <taxon>Flammeovirgaceae</taxon>
        <taxon>Flammeovirga</taxon>
    </lineage>
</organism>
<dbReference type="STRING" id="915059.NH26_07160"/>
<dbReference type="CDD" id="cd04732">
    <property type="entry name" value="HisA"/>
    <property type="match status" value="1"/>
</dbReference>
<dbReference type="GO" id="GO:0000162">
    <property type="term" value="P:L-tryptophan biosynthetic process"/>
    <property type="evidence" value="ECO:0007669"/>
    <property type="project" value="TreeGrafter"/>
</dbReference>
<keyword evidence="5 9" id="KW-0963">Cytoplasm</keyword>
<dbReference type="FunFam" id="3.20.20.70:FF:000009">
    <property type="entry name" value="1-(5-phosphoribosyl)-5-[(5-phosphoribosylamino)methylideneamino] imidazole-4-carboxamide isomerase"/>
    <property type="match status" value="1"/>
</dbReference>
<feature type="active site" description="Proton donor" evidence="9">
    <location>
        <position position="134"/>
    </location>
</feature>
<dbReference type="InterPro" id="IPR006062">
    <property type="entry name" value="His_biosynth"/>
</dbReference>
<dbReference type="Pfam" id="PF00977">
    <property type="entry name" value="His_biosynth"/>
    <property type="match status" value="1"/>
</dbReference>
<evidence type="ECO:0000256" key="5">
    <source>
        <dbReference type="ARBA" id="ARBA00022490"/>
    </source>
</evidence>
<evidence type="ECO:0000256" key="8">
    <source>
        <dbReference type="ARBA" id="ARBA00023235"/>
    </source>
</evidence>
<dbReference type="InterPro" id="IPR023016">
    <property type="entry name" value="HisA/PriA"/>
</dbReference>